<evidence type="ECO:0000313" key="2">
    <source>
        <dbReference type="EMBL" id="RCW79314.1"/>
    </source>
</evidence>
<dbReference type="RefSeq" id="WP_114432151.1">
    <property type="nucleotide sequence ID" value="NZ_QPJM01000018.1"/>
</dbReference>
<gene>
    <name evidence="2" type="ORF">C7476_11826</name>
</gene>
<dbReference type="PROSITE" id="PS51257">
    <property type="entry name" value="PROKAR_LIPOPROTEIN"/>
    <property type="match status" value="1"/>
</dbReference>
<feature type="coiled-coil region" evidence="1">
    <location>
        <begin position="32"/>
        <end position="59"/>
    </location>
</feature>
<comment type="caution">
    <text evidence="2">The sequence shown here is derived from an EMBL/GenBank/DDBJ whole genome shotgun (WGS) entry which is preliminary data.</text>
</comment>
<keyword evidence="3" id="KW-1185">Reference proteome</keyword>
<name>A0A368YMC9_9HYPH</name>
<proteinExistence type="predicted"/>
<dbReference type="OrthoDB" id="9856841at2"/>
<reference evidence="2 3" key="1">
    <citation type="submission" date="2018-07" db="EMBL/GenBank/DDBJ databases">
        <title>Genomic Encyclopedia of Type Strains, Phase III (KMG-III): the genomes of soil and plant-associated and newly described type strains.</title>
        <authorList>
            <person name="Whitman W."/>
        </authorList>
    </citation>
    <scope>NUCLEOTIDE SEQUENCE [LARGE SCALE GENOMIC DNA]</scope>
    <source>
        <strain evidence="2 3">31-25a</strain>
    </source>
</reference>
<dbReference type="EMBL" id="QPJM01000018">
    <property type="protein sequence ID" value="RCW79314.1"/>
    <property type="molecule type" value="Genomic_DNA"/>
</dbReference>
<dbReference type="AlphaFoldDB" id="A0A368YMC9"/>
<evidence type="ECO:0000313" key="3">
    <source>
        <dbReference type="Proteomes" id="UP000253324"/>
    </source>
</evidence>
<keyword evidence="1" id="KW-0175">Coiled coil</keyword>
<evidence type="ECO:0000256" key="1">
    <source>
        <dbReference type="SAM" id="Coils"/>
    </source>
</evidence>
<accession>A0A368YMC9</accession>
<sequence length="174" mass="18563">MKKNLLLVFPLILLSACNGSDSNSDKVAKSTFDAVTAELEQANKAKDELTRKNQELAGQLSTANVTIAGLTGERDASLQKIAGLNTSIEAEKQNYLALQADHDALQIKHQNALSTGKIGPDGKTGFEGELEAKLDALKISGDNLIKMTSERDAAISDRDRLNAALAKLVAKVCQ</sequence>
<organism evidence="2 3">
    <name type="scientific">Phyllobacterium bourgognense</name>
    <dbReference type="NCBI Taxonomy" id="314236"/>
    <lineage>
        <taxon>Bacteria</taxon>
        <taxon>Pseudomonadati</taxon>
        <taxon>Pseudomonadota</taxon>
        <taxon>Alphaproteobacteria</taxon>
        <taxon>Hyphomicrobiales</taxon>
        <taxon>Phyllobacteriaceae</taxon>
        <taxon>Phyllobacterium</taxon>
    </lineage>
</organism>
<protein>
    <submittedName>
        <fullName evidence="2">Uncharacterized protein</fullName>
    </submittedName>
</protein>
<dbReference type="Proteomes" id="UP000253324">
    <property type="component" value="Unassembled WGS sequence"/>
</dbReference>